<keyword evidence="1" id="KW-1133">Transmembrane helix</keyword>
<keyword evidence="1" id="KW-0472">Membrane</keyword>
<feature type="transmembrane region" description="Helical" evidence="1">
    <location>
        <begin position="47"/>
        <end position="67"/>
    </location>
</feature>
<accession>A0AAW1RSX6</accession>
<organism evidence="2 3">
    <name type="scientific">Apatococcus lobatus</name>
    <dbReference type="NCBI Taxonomy" id="904363"/>
    <lineage>
        <taxon>Eukaryota</taxon>
        <taxon>Viridiplantae</taxon>
        <taxon>Chlorophyta</taxon>
        <taxon>core chlorophytes</taxon>
        <taxon>Trebouxiophyceae</taxon>
        <taxon>Chlorellales</taxon>
        <taxon>Chlorellaceae</taxon>
        <taxon>Apatococcus</taxon>
    </lineage>
</organism>
<name>A0AAW1RSX6_9CHLO</name>
<reference evidence="2 3" key="1">
    <citation type="journal article" date="2024" name="Nat. Commun.">
        <title>Phylogenomics reveals the evolutionary origins of lichenization in chlorophyte algae.</title>
        <authorList>
            <person name="Puginier C."/>
            <person name="Libourel C."/>
            <person name="Otte J."/>
            <person name="Skaloud P."/>
            <person name="Haon M."/>
            <person name="Grisel S."/>
            <person name="Petersen M."/>
            <person name="Berrin J.G."/>
            <person name="Delaux P.M."/>
            <person name="Dal Grande F."/>
            <person name="Keller J."/>
        </authorList>
    </citation>
    <scope>NUCLEOTIDE SEQUENCE [LARGE SCALE GENOMIC DNA]</scope>
    <source>
        <strain evidence="2 3">SAG 2145</strain>
    </source>
</reference>
<gene>
    <name evidence="2" type="ORF">WJX74_005198</name>
</gene>
<proteinExistence type="predicted"/>
<keyword evidence="3" id="KW-1185">Reference proteome</keyword>
<feature type="transmembrane region" description="Helical" evidence="1">
    <location>
        <begin position="106"/>
        <end position="124"/>
    </location>
</feature>
<protein>
    <submittedName>
        <fullName evidence="2">Uncharacterized protein</fullName>
    </submittedName>
</protein>
<dbReference type="Proteomes" id="UP001438707">
    <property type="component" value="Unassembled WGS sequence"/>
</dbReference>
<evidence type="ECO:0000313" key="2">
    <source>
        <dbReference type="EMBL" id="KAK9836643.1"/>
    </source>
</evidence>
<dbReference type="EMBL" id="JALJOS010000007">
    <property type="protein sequence ID" value="KAK9836643.1"/>
    <property type="molecule type" value="Genomic_DNA"/>
</dbReference>
<comment type="caution">
    <text evidence="2">The sequence shown here is derived from an EMBL/GenBank/DDBJ whole genome shotgun (WGS) entry which is preliminary data.</text>
</comment>
<sequence>MSEKEIRVQVFSKEGHTSIDTVDRFMGAPEISCACEALAFYVDILTAAIQLIIKGLFLFGAAVVMNFGTEITVYIVLNLLWLLGPVVSLVPISAVFVWRISGYVRTGKVAPVAVYTTLFLVVIVRRSRVPVKPFWEAVWKAIDELKSTGTFWQGA</sequence>
<evidence type="ECO:0000313" key="3">
    <source>
        <dbReference type="Proteomes" id="UP001438707"/>
    </source>
</evidence>
<evidence type="ECO:0000256" key="1">
    <source>
        <dbReference type="SAM" id="Phobius"/>
    </source>
</evidence>
<feature type="transmembrane region" description="Helical" evidence="1">
    <location>
        <begin position="79"/>
        <end position="100"/>
    </location>
</feature>
<dbReference type="AlphaFoldDB" id="A0AAW1RSX6"/>
<keyword evidence="1" id="KW-0812">Transmembrane</keyword>